<protein>
    <submittedName>
        <fullName evidence="2">Uncharacterized protein</fullName>
    </submittedName>
</protein>
<dbReference type="OrthoDB" id="184835at2759"/>
<evidence type="ECO:0000313" key="3">
    <source>
        <dbReference type="Proteomes" id="UP001165082"/>
    </source>
</evidence>
<evidence type="ECO:0000256" key="1">
    <source>
        <dbReference type="SAM" id="Phobius"/>
    </source>
</evidence>
<organism evidence="2 3">
    <name type="scientific">Triparma retinervis</name>
    <dbReference type="NCBI Taxonomy" id="2557542"/>
    <lineage>
        <taxon>Eukaryota</taxon>
        <taxon>Sar</taxon>
        <taxon>Stramenopiles</taxon>
        <taxon>Ochrophyta</taxon>
        <taxon>Bolidophyceae</taxon>
        <taxon>Parmales</taxon>
        <taxon>Triparmaceae</taxon>
        <taxon>Triparma</taxon>
    </lineage>
</organism>
<proteinExistence type="predicted"/>
<keyword evidence="1" id="KW-1133">Transmembrane helix</keyword>
<gene>
    <name evidence="2" type="ORF">TrRE_jg7244</name>
</gene>
<name>A0A9W7E2F5_9STRA</name>
<feature type="transmembrane region" description="Helical" evidence="1">
    <location>
        <begin position="16"/>
        <end position="35"/>
    </location>
</feature>
<sequence>MAVGDVKLASLSNLDLHLATLISLLLFLVFCIYIGKTLSDNNKANRSAREQRDYRARVEGSTYRCIRPQVLGSMVVFPVSVARRDAEVDGVVKVTDERPVGL</sequence>
<reference evidence="2" key="1">
    <citation type="submission" date="2022-07" db="EMBL/GenBank/DDBJ databases">
        <title>Genome analysis of Parmales, a sister group of diatoms, reveals the evolutionary specialization of diatoms from phago-mixotrophs to photoautotrophs.</title>
        <authorList>
            <person name="Ban H."/>
            <person name="Sato S."/>
            <person name="Yoshikawa S."/>
            <person name="Kazumasa Y."/>
            <person name="Nakamura Y."/>
            <person name="Ichinomiya M."/>
            <person name="Saitoh K."/>
            <person name="Sato N."/>
            <person name="Blanc-Mathieu R."/>
            <person name="Endo H."/>
            <person name="Kuwata A."/>
            <person name="Ogata H."/>
        </authorList>
    </citation>
    <scope>NUCLEOTIDE SEQUENCE</scope>
</reference>
<dbReference type="AlphaFoldDB" id="A0A9W7E2F5"/>
<keyword evidence="3" id="KW-1185">Reference proteome</keyword>
<comment type="caution">
    <text evidence="2">The sequence shown here is derived from an EMBL/GenBank/DDBJ whole genome shotgun (WGS) entry which is preliminary data.</text>
</comment>
<keyword evidence="1" id="KW-0812">Transmembrane</keyword>
<keyword evidence="1" id="KW-0472">Membrane</keyword>
<evidence type="ECO:0000313" key="2">
    <source>
        <dbReference type="EMBL" id="GMH59713.1"/>
    </source>
</evidence>
<dbReference type="Proteomes" id="UP001165082">
    <property type="component" value="Unassembled WGS sequence"/>
</dbReference>
<dbReference type="EMBL" id="BRXZ01002317">
    <property type="protein sequence ID" value="GMH59713.1"/>
    <property type="molecule type" value="Genomic_DNA"/>
</dbReference>
<accession>A0A9W7E2F5</accession>